<dbReference type="SMART" id="SM00898">
    <property type="entry name" value="Fapy_DNA_glyco"/>
    <property type="match status" value="1"/>
</dbReference>
<protein>
    <recommendedName>
        <fullName evidence="15">Formamidopyrimidine-DNA glycosylase</fullName>
        <shortName evidence="15">Fapy-DNA glycosylase</shortName>
        <ecNumber evidence="15">3.2.2.23</ecNumber>
    </recommendedName>
    <alternativeName>
        <fullName evidence="15">DNA-(apurinic or apyrimidinic site) lyase MutM</fullName>
        <shortName evidence="15">AP lyase MutM</shortName>
        <ecNumber evidence="15">4.2.99.18</ecNumber>
    </alternativeName>
</protein>
<keyword evidence="4 15" id="KW-0479">Metal-binding</keyword>
<dbReference type="CDD" id="cd08966">
    <property type="entry name" value="EcFpg-like_N"/>
    <property type="match status" value="1"/>
</dbReference>
<dbReference type="InterPro" id="IPR035937">
    <property type="entry name" value="FPG_N"/>
</dbReference>
<keyword evidence="13 15" id="KW-0326">Glycosidase</keyword>
<feature type="domain" description="Formamidopyrimidine-DNA glycosylase catalytic" evidence="17">
    <location>
        <begin position="2"/>
        <end position="122"/>
    </location>
</feature>
<accession>A0A2A5RMY7</accession>
<dbReference type="InterPro" id="IPR000214">
    <property type="entry name" value="Znf_DNA_glyclase/AP_lyase"/>
</dbReference>
<dbReference type="EC" id="4.2.99.18" evidence="15"/>
<dbReference type="PANTHER" id="PTHR22993:SF9">
    <property type="entry name" value="FORMAMIDOPYRIMIDINE-DNA GLYCOSYLASE"/>
    <property type="match status" value="1"/>
</dbReference>
<dbReference type="PROSITE" id="PS51068">
    <property type="entry name" value="FPG_CAT"/>
    <property type="match status" value="1"/>
</dbReference>
<dbReference type="Pfam" id="PF06831">
    <property type="entry name" value="H2TH"/>
    <property type="match status" value="1"/>
</dbReference>
<keyword evidence="19" id="KW-1185">Reference proteome</keyword>
<dbReference type="SUPFAM" id="SSF46946">
    <property type="entry name" value="S13-like H2TH domain"/>
    <property type="match status" value="1"/>
</dbReference>
<keyword evidence="9 15" id="KW-0238">DNA-binding</keyword>
<dbReference type="Proteomes" id="UP000218181">
    <property type="component" value="Unassembled WGS sequence"/>
</dbReference>
<dbReference type="InterPro" id="IPR010979">
    <property type="entry name" value="Ribosomal_uS13-like_H2TH"/>
</dbReference>
<evidence type="ECO:0000256" key="7">
    <source>
        <dbReference type="ARBA" id="ARBA00022801"/>
    </source>
</evidence>
<dbReference type="Pfam" id="PF06827">
    <property type="entry name" value="zf-FPG_IleRS"/>
    <property type="match status" value="1"/>
</dbReference>
<dbReference type="InterPro" id="IPR015886">
    <property type="entry name" value="H2TH_FPG"/>
</dbReference>
<dbReference type="HAMAP" id="MF_00103">
    <property type="entry name" value="Fapy_DNA_glycosyl"/>
    <property type="match status" value="1"/>
</dbReference>
<comment type="cofactor">
    <cofactor evidence="15">
        <name>Zn(2+)</name>
        <dbReference type="ChEBI" id="CHEBI:29105"/>
    </cofactor>
    <text evidence="15">Binds 1 zinc ion per subunit.</text>
</comment>
<dbReference type="AlphaFoldDB" id="A0A2A5RMY7"/>
<dbReference type="GO" id="GO:0008270">
    <property type="term" value="F:zinc ion binding"/>
    <property type="evidence" value="ECO:0007669"/>
    <property type="project" value="UniProtKB-UniRule"/>
</dbReference>
<evidence type="ECO:0000256" key="5">
    <source>
        <dbReference type="ARBA" id="ARBA00022763"/>
    </source>
</evidence>
<dbReference type="EMBL" id="JXJU01000003">
    <property type="protein sequence ID" value="PCS00695.1"/>
    <property type="molecule type" value="Genomic_DNA"/>
</dbReference>
<dbReference type="FunFam" id="1.10.8.50:FF:000003">
    <property type="entry name" value="Formamidopyrimidine-DNA glycosylase"/>
    <property type="match status" value="1"/>
</dbReference>
<evidence type="ECO:0000256" key="10">
    <source>
        <dbReference type="ARBA" id="ARBA00023204"/>
    </source>
</evidence>
<dbReference type="STRING" id="1291764.GCA_001311235_00781"/>
<dbReference type="GO" id="GO:0034039">
    <property type="term" value="F:8-oxo-7,8-dihydroguanine DNA N-glycosylase activity"/>
    <property type="evidence" value="ECO:0007669"/>
    <property type="project" value="TreeGrafter"/>
</dbReference>
<dbReference type="SUPFAM" id="SSF81624">
    <property type="entry name" value="N-terminal domain of MutM-like DNA repair proteins"/>
    <property type="match status" value="1"/>
</dbReference>
<dbReference type="PROSITE" id="PS51066">
    <property type="entry name" value="ZF_FPG_2"/>
    <property type="match status" value="1"/>
</dbReference>
<dbReference type="InterPro" id="IPR010663">
    <property type="entry name" value="Znf_FPG/IleRS"/>
</dbReference>
<comment type="similarity">
    <text evidence="2 15">Belongs to the FPG family.</text>
</comment>
<feature type="active site" description="Schiff-base intermediate with DNA" evidence="15">
    <location>
        <position position="2"/>
    </location>
</feature>
<dbReference type="InterPro" id="IPR020629">
    <property type="entry name" value="FPG_Glyclase"/>
</dbReference>
<keyword evidence="7 15" id="KW-0378">Hydrolase</keyword>
<evidence type="ECO:0000256" key="6">
    <source>
        <dbReference type="ARBA" id="ARBA00022771"/>
    </source>
</evidence>
<evidence type="ECO:0000256" key="2">
    <source>
        <dbReference type="ARBA" id="ARBA00009409"/>
    </source>
</evidence>
<dbReference type="GO" id="GO:0006284">
    <property type="term" value="P:base-excision repair"/>
    <property type="evidence" value="ECO:0007669"/>
    <property type="project" value="InterPro"/>
</dbReference>
<evidence type="ECO:0000256" key="14">
    <source>
        <dbReference type="ARBA" id="ARBA00044632"/>
    </source>
</evidence>
<evidence type="ECO:0000256" key="8">
    <source>
        <dbReference type="ARBA" id="ARBA00022833"/>
    </source>
</evidence>
<comment type="caution">
    <text evidence="15">Lacks conserved residue(s) required for the propagation of feature annotation.</text>
</comment>
<dbReference type="GO" id="GO:0140078">
    <property type="term" value="F:class I DNA-(apurinic or apyrimidinic site) endonuclease activity"/>
    <property type="evidence" value="ECO:0007669"/>
    <property type="project" value="UniProtKB-EC"/>
</dbReference>
<evidence type="ECO:0000256" key="13">
    <source>
        <dbReference type="ARBA" id="ARBA00023295"/>
    </source>
</evidence>
<evidence type="ECO:0000256" key="12">
    <source>
        <dbReference type="ARBA" id="ARBA00023268"/>
    </source>
</evidence>
<name>A0A2A5RMY7_9LACT</name>
<dbReference type="NCBIfam" id="NF002211">
    <property type="entry name" value="PRK01103.1"/>
    <property type="match status" value="1"/>
</dbReference>
<evidence type="ECO:0000256" key="3">
    <source>
        <dbReference type="ARBA" id="ARBA00011245"/>
    </source>
</evidence>
<proteinExistence type="inferred from homology"/>
<dbReference type="InterPro" id="IPR015887">
    <property type="entry name" value="DNA_glyclase_Znf_dom_DNA_BS"/>
</dbReference>
<dbReference type="RefSeq" id="WP_096817494.1">
    <property type="nucleotide sequence ID" value="NZ_JXJU01000003.1"/>
</dbReference>
<dbReference type="Gene3D" id="3.20.190.10">
    <property type="entry name" value="MutM-like, N-terminal"/>
    <property type="match status" value="1"/>
</dbReference>
<sequence length="282" mass="31922">MPELPEVETVRRGLSQQIIGQKIVKIESSYPRMILTGLTELQEQLTNKVITGISRRGKYLIFEFDAPYRLISHLRMEGKYRLEKGGTQPLKHDHIFVSLASNQGSGEHPDQILVYADVRKFGTWELIGADALSTYFKQKKIGPEPTPMDFDESLFAEKLNHSAKKIKPYLLEQTLVAGLGNIYVDEVLFQAKIHPETISSELTTKQIHLLHDTIIEILQKATNLGGSSIRTYKNSFGKQGEMQKELKVYGKKGEKCPNCNHLIEKIKVAGRGTHYCPNCQKI</sequence>
<dbReference type="OrthoDB" id="9800855at2"/>
<feature type="active site" description="Proton donor; for delta-elimination activity" evidence="15">
    <location>
        <position position="271"/>
    </location>
</feature>
<dbReference type="NCBIfam" id="TIGR00577">
    <property type="entry name" value="fpg"/>
    <property type="match status" value="1"/>
</dbReference>
<dbReference type="GO" id="GO:0003690">
    <property type="term" value="F:double-stranded DNA binding"/>
    <property type="evidence" value="ECO:0007669"/>
    <property type="project" value="UniProtKB-ARBA"/>
</dbReference>
<feature type="binding site" evidence="15">
    <location>
        <position position="92"/>
    </location>
    <ligand>
        <name>DNA</name>
        <dbReference type="ChEBI" id="CHEBI:16991"/>
    </ligand>
</feature>
<keyword evidence="12 15" id="KW-0511">Multifunctional enzyme</keyword>
<keyword evidence="6 15" id="KW-0863">Zinc-finger</keyword>
<organism evidence="18 19">
    <name type="scientific">Lactococcus fujiensis JCM 16395</name>
    <dbReference type="NCBI Taxonomy" id="1291764"/>
    <lineage>
        <taxon>Bacteria</taxon>
        <taxon>Bacillati</taxon>
        <taxon>Bacillota</taxon>
        <taxon>Bacilli</taxon>
        <taxon>Lactobacillales</taxon>
        <taxon>Streptococcaceae</taxon>
        <taxon>Lactococcus</taxon>
    </lineage>
</organism>
<dbReference type="PROSITE" id="PS01242">
    <property type="entry name" value="ZF_FPG_1"/>
    <property type="match status" value="1"/>
</dbReference>
<evidence type="ECO:0000313" key="19">
    <source>
        <dbReference type="Proteomes" id="UP000218181"/>
    </source>
</evidence>
<feature type="domain" description="FPG-type" evidence="16">
    <location>
        <begin position="247"/>
        <end position="281"/>
    </location>
</feature>
<dbReference type="SMR" id="A0A2A5RMY7"/>
<comment type="caution">
    <text evidence="18">The sequence shown here is derived from an EMBL/GenBank/DDBJ whole genome shotgun (WGS) entry which is preliminary data.</text>
</comment>
<comment type="subunit">
    <text evidence="3 15">Monomer.</text>
</comment>
<comment type="function">
    <text evidence="15">Involved in base excision repair of DNA damaged by oxidation or by mutagenic agents. Acts as DNA glycosylase that recognizes and removes damaged bases. Has a preference for oxidized purines, such as 7,8-dihydro-8-oxoguanine (8-oxoG). Has AP (apurinic/apyrimidinic) lyase activity and introduces nicks in the DNA strand. Cleaves the DNA backbone by beta-delta elimination to generate a single-strand break at the site of the removed base with both 3'- and 5'-phosphates.</text>
</comment>
<keyword evidence="5 15" id="KW-0227">DNA damage</keyword>
<gene>
    <name evidence="15" type="primary">mutM</name>
    <name evidence="15" type="synonym">fpg</name>
    <name evidence="18" type="ORF">RT41_GL001077</name>
</gene>
<feature type="active site" description="Proton donor; for beta-elimination activity" evidence="15">
    <location>
        <position position="58"/>
    </location>
</feature>
<evidence type="ECO:0000259" key="17">
    <source>
        <dbReference type="PROSITE" id="PS51068"/>
    </source>
</evidence>
<dbReference type="PANTHER" id="PTHR22993">
    <property type="entry name" value="FORMAMIDOPYRIMIDINE-DNA GLYCOSYLASE"/>
    <property type="match status" value="1"/>
</dbReference>
<dbReference type="InterPro" id="IPR012319">
    <property type="entry name" value="FPG_cat"/>
</dbReference>
<keyword evidence="11 15" id="KW-0456">Lyase</keyword>
<evidence type="ECO:0000313" key="18">
    <source>
        <dbReference type="EMBL" id="PCS00695.1"/>
    </source>
</evidence>
<dbReference type="Pfam" id="PF01149">
    <property type="entry name" value="Fapy_DNA_glyco"/>
    <property type="match status" value="1"/>
</dbReference>
<keyword evidence="10 15" id="KW-0234">DNA repair</keyword>
<dbReference type="Gene3D" id="1.10.8.50">
    <property type="match status" value="1"/>
</dbReference>
<evidence type="ECO:0000256" key="9">
    <source>
        <dbReference type="ARBA" id="ARBA00023125"/>
    </source>
</evidence>
<keyword evidence="8 15" id="KW-0862">Zinc</keyword>
<dbReference type="GO" id="GO:0003684">
    <property type="term" value="F:damaged DNA binding"/>
    <property type="evidence" value="ECO:0007669"/>
    <property type="project" value="InterPro"/>
</dbReference>
<evidence type="ECO:0000256" key="11">
    <source>
        <dbReference type="ARBA" id="ARBA00023239"/>
    </source>
</evidence>
<comment type="catalytic activity">
    <reaction evidence="1 15">
        <text>Hydrolysis of DNA containing ring-opened 7-methylguanine residues, releasing 2,6-diamino-4-hydroxy-5-(N-methyl)formamidopyrimidine.</text>
        <dbReference type="EC" id="3.2.2.23"/>
    </reaction>
</comment>
<dbReference type="SUPFAM" id="SSF57716">
    <property type="entry name" value="Glucocorticoid receptor-like (DNA-binding domain)"/>
    <property type="match status" value="1"/>
</dbReference>
<evidence type="ECO:0000256" key="1">
    <source>
        <dbReference type="ARBA" id="ARBA00001668"/>
    </source>
</evidence>
<dbReference type="EC" id="3.2.2.23" evidence="15"/>
<evidence type="ECO:0000256" key="4">
    <source>
        <dbReference type="ARBA" id="ARBA00022723"/>
    </source>
</evidence>
<feature type="active site" description="Proton donor" evidence="15">
    <location>
        <position position="3"/>
    </location>
</feature>
<dbReference type="SMART" id="SM01232">
    <property type="entry name" value="H2TH"/>
    <property type="match status" value="1"/>
</dbReference>
<feature type="binding site" evidence="15">
    <location>
        <position position="119"/>
    </location>
    <ligand>
        <name>DNA</name>
        <dbReference type="ChEBI" id="CHEBI:16991"/>
    </ligand>
</feature>
<evidence type="ECO:0000259" key="16">
    <source>
        <dbReference type="PROSITE" id="PS51066"/>
    </source>
</evidence>
<evidence type="ECO:0000256" key="15">
    <source>
        <dbReference type="HAMAP-Rule" id="MF_00103"/>
    </source>
</evidence>
<comment type="catalytic activity">
    <reaction evidence="14 15">
        <text>2'-deoxyribonucleotide-(2'-deoxyribose 5'-phosphate)-2'-deoxyribonucleotide-DNA = a 3'-end 2'-deoxyribonucleotide-(2,3-dehydro-2,3-deoxyribose 5'-phosphate)-DNA + a 5'-end 5'-phospho-2'-deoxyribonucleoside-DNA + H(+)</text>
        <dbReference type="Rhea" id="RHEA:66592"/>
        <dbReference type="Rhea" id="RHEA-COMP:13180"/>
        <dbReference type="Rhea" id="RHEA-COMP:16897"/>
        <dbReference type="Rhea" id="RHEA-COMP:17067"/>
        <dbReference type="ChEBI" id="CHEBI:15378"/>
        <dbReference type="ChEBI" id="CHEBI:136412"/>
        <dbReference type="ChEBI" id="CHEBI:157695"/>
        <dbReference type="ChEBI" id="CHEBI:167181"/>
        <dbReference type="EC" id="4.2.99.18"/>
    </reaction>
</comment>
<reference evidence="18 19" key="1">
    <citation type="submission" date="2014-12" db="EMBL/GenBank/DDBJ databases">
        <title>Draft genome sequences of 10 type strains of Lactococcus.</title>
        <authorList>
            <person name="Sun Z."/>
            <person name="Zhong Z."/>
            <person name="Liu W."/>
            <person name="Zhang W."/>
            <person name="Zhang H."/>
        </authorList>
    </citation>
    <scope>NUCLEOTIDE SEQUENCE [LARGE SCALE GENOMIC DNA]</scope>
    <source>
        <strain evidence="18 19">JCM 16395</strain>
    </source>
</reference>